<evidence type="ECO:0000313" key="4">
    <source>
        <dbReference type="EMBL" id="TRM65169.1"/>
    </source>
</evidence>
<feature type="compositionally biased region" description="Low complexity" evidence="2">
    <location>
        <begin position="15"/>
        <end position="24"/>
    </location>
</feature>
<protein>
    <recommendedName>
        <fullName evidence="3">SWIM-type domain-containing protein</fullName>
    </recommendedName>
</protein>
<evidence type="ECO:0000256" key="1">
    <source>
        <dbReference type="PROSITE-ProRule" id="PRU00325"/>
    </source>
</evidence>
<comment type="caution">
    <text evidence="4">The sequence shown here is derived from an EMBL/GenBank/DDBJ whole genome shotgun (WGS) entry which is preliminary data.</text>
</comment>
<evidence type="ECO:0000256" key="2">
    <source>
        <dbReference type="SAM" id="MobiDB-lite"/>
    </source>
</evidence>
<proteinExistence type="predicted"/>
<dbReference type="PANTHER" id="PTHR21540">
    <property type="entry name" value="RING FINGER AND SWIM DOMAIN-CONTAINING PROTEIN 2"/>
    <property type="match status" value="1"/>
</dbReference>
<dbReference type="Proteomes" id="UP000320762">
    <property type="component" value="Unassembled WGS sequence"/>
</dbReference>
<evidence type="ECO:0000313" key="5">
    <source>
        <dbReference type="Proteomes" id="UP000320762"/>
    </source>
</evidence>
<dbReference type="AlphaFoldDB" id="A0A550CK72"/>
<evidence type="ECO:0000259" key="3">
    <source>
        <dbReference type="PROSITE" id="PS50966"/>
    </source>
</evidence>
<dbReference type="PANTHER" id="PTHR21540:SF0">
    <property type="entry name" value="PHD FAMILY PROTEIN"/>
    <property type="match status" value="1"/>
</dbReference>
<dbReference type="EMBL" id="VDMD01000005">
    <property type="protein sequence ID" value="TRM65169.1"/>
    <property type="molecule type" value="Genomic_DNA"/>
</dbReference>
<reference evidence="4 5" key="1">
    <citation type="journal article" date="2019" name="New Phytol.">
        <title>Comparative genomics reveals unique wood-decay strategies and fruiting body development in the Schizophyllaceae.</title>
        <authorList>
            <person name="Almasi E."/>
            <person name="Sahu N."/>
            <person name="Krizsan K."/>
            <person name="Balint B."/>
            <person name="Kovacs G.M."/>
            <person name="Kiss B."/>
            <person name="Cseklye J."/>
            <person name="Drula E."/>
            <person name="Henrissat B."/>
            <person name="Nagy I."/>
            <person name="Chovatia M."/>
            <person name="Adam C."/>
            <person name="LaButti K."/>
            <person name="Lipzen A."/>
            <person name="Riley R."/>
            <person name="Grigoriev I.V."/>
            <person name="Nagy L.G."/>
        </authorList>
    </citation>
    <scope>NUCLEOTIDE SEQUENCE [LARGE SCALE GENOMIC DNA]</scope>
    <source>
        <strain evidence="4 5">NL-1724</strain>
    </source>
</reference>
<keyword evidence="5" id="KW-1185">Reference proteome</keyword>
<sequence>MSGKRKRTSSDAEGAALLAQLDALSDPPRASPTKSRSPAAKRKKVEPPLPPKAGPSTPKPTAQSLRPNLTKAGPSKAGPSQAGPPKAGPSKAVPRKLYQPAATPPTKRQKKVPEEKRPGRLRKSCTVAIAQRLERVLEQRFYMGELKEQFSVLGSTGNIYTVTIAQNPTCNCPDALKGNHCKHIIFIFIKVLQVPRHSGLWYQSGLLTSELEAIFNNAPTAPNAFVKHIQEAYERATGKGRQPASATAPAKKMPEEGDDCAICYDGMHGQAESALVWCSVCKNALHKGCFDQYKNSEMGRGKRSVNCVYCRSEWPTAAPAGGKARMSEGYVNIAHAVGISTKRDTSTCKLLFSPEGVCSTQWHP</sequence>
<dbReference type="STRING" id="97359.A0A550CK72"/>
<organism evidence="4 5">
    <name type="scientific">Schizophyllum amplum</name>
    <dbReference type="NCBI Taxonomy" id="97359"/>
    <lineage>
        <taxon>Eukaryota</taxon>
        <taxon>Fungi</taxon>
        <taxon>Dikarya</taxon>
        <taxon>Basidiomycota</taxon>
        <taxon>Agaricomycotina</taxon>
        <taxon>Agaricomycetes</taxon>
        <taxon>Agaricomycetidae</taxon>
        <taxon>Agaricales</taxon>
        <taxon>Schizophyllaceae</taxon>
        <taxon>Schizophyllum</taxon>
    </lineage>
</organism>
<dbReference type="GO" id="GO:0008270">
    <property type="term" value="F:zinc ion binding"/>
    <property type="evidence" value="ECO:0007669"/>
    <property type="project" value="UniProtKB-KW"/>
</dbReference>
<dbReference type="InterPro" id="IPR007527">
    <property type="entry name" value="Znf_SWIM"/>
</dbReference>
<dbReference type="InterPro" id="IPR013083">
    <property type="entry name" value="Znf_RING/FYVE/PHD"/>
</dbReference>
<keyword evidence="1" id="KW-0479">Metal-binding</keyword>
<feature type="region of interest" description="Disordered" evidence="2">
    <location>
        <begin position="1"/>
        <end position="120"/>
    </location>
</feature>
<accession>A0A550CK72</accession>
<dbReference type="InterPro" id="IPR039903">
    <property type="entry name" value="Zswim2"/>
</dbReference>
<dbReference type="PROSITE" id="PS50966">
    <property type="entry name" value="ZF_SWIM"/>
    <property type="match status" value="1"/>
</dbReference>
<feature type="domain" description="SWIM-type" evidence="3">
    <location>
        <begin position="160"/>
        <end position="192"/>
    </location>
</feature>
<dbReference type="Gene3D" id="3.30.40.10">
    <property type="entry name" value="Zinc/RING finger domain, C3HC4 (zinc finger)"/>
    <property type="match status" value="1"/>
</dbReference>
<keyword evidence="1" id="KW-0862">Zinc</keyword>
<keyword evidence="1" id="KW-0863">Zinc-finger</keyword>
<dbReference type="SUPFAM" id="SSF57850">
    <property type="entry name" value="RING/U-box"/>
    <property type="match status" value="1"/>
</dbReference>
<dbReference type="GO" id="GO:0061630">
    <property type="term" value="F:ubiquitin protein ligase activity"/>
    <property type="evidence" value="ECO:0007669"/>
    <property type="project" value="InterPro"/>
</dbReference>
<name>A0A550CK72_9AGAR</name>
<dbReference type="OrthoDB" id="2122982at2759"/>
<gene>
    <name evidence="4" type="ORF">BD626DRAFT_487919</name>
</gene>